<name>A0A1X1EY51_PANCY</name>
<dbReference type="InterPro" id="IPR014710">
    <property type="entry name" value="RmlC-like_jellyroll"/>
</dbReference>
<dbReference type="EMBL" id="MLJI01000001">
    <property type="protein sequence ID" value="ORM94959.1"/>
    <property type="molecule type" value="Genomic_DNA"/>
</dbReference>
<dbReference type="STRING" id="55209.HA50_17050"/>
<evidence type="ECO:0000313" key="2">
    <source>
        <dbReference type="Proteomes" id="UP000193749"/>
    </source>
</evidence>
<gene>
    <name evidence="1" type="ORF">HA50_17050</name>
</gene>
<evidence type="ECO:0000313" key="1">
    <source>
        <dbReference type="EMBL" id="ORM94959.1"/>
    </source>
</evidence>
<organism evidence="1 2">
    <name type="scientific">Pantoea cypripedii</name>
    <name type="common">Pectobacterium cypripedii</name>
    <name type="synonym">Erwinia cypripedii</name>
    <dbReference type="NCBI Taxonomy" id="55209"/>
    <lineage>
        <taxon>Bacteria</taxon>
        <taxon>Pseudomonadati</taxon>
        <taxon>Pseudomonadota</taxon>
        <taxon>Gammaproteobacteria</taxon>
        <taxon>Enterobacterales</taxon>
        <taxon>Erwiniaceae</taxon>
        <taxon>Pantoea</taxon>
    </lineage>
</organism>
<protein>
    <submittedName>
        <fullName evidence="1">Uncharacterized protein</fullName>
    </submittedName>
</protein>
<reference evidence="1 2" key="1">
    <citation type="journal article" date="2017" name="Antonie Van Leeuwenhoek">
        <title>Phylogenomic resolution of the bacterial genus Pantoea and its relationship with Erwinia and Tatumella.</title>
        <authorList>
            <person name="Palmer M."/>
            <person name="Steenkamp E.T."/>
            <person name="Coetzee M.P."/>
            <person name="Chan W.Y."/>
            <person name="van Zyl E."/>
            <person name="De Maayer P."/>
            <person name="Coutinho T.A."/>
            <person name="Blom J."/>
            <person name="Smits T.H."/>
            <person name="Duffy B."/>
            <person name="Venter S.N."/>
        </authorList>
    </citation>
    <scope>NUCLEOTIDE SEQUENCE [LARGE SCALE GENOMIC DNA]</scope>
    <source>
        <strain evidence="1 2">LMG 2657</strain>
    </source>
</reference>
<accession>A0A1X1EY51</accession>
<sequence length="83" mass="9375">MVYAPINTVMGFENRTNEIATIVWIFSKPGFEQYVRATSVPAGQEVVPMTKEELDAVRVKYKDYIELDGGDLLQYPENIASTD</sequence>
<proteinExistence type="predicted"/>
<comment type="caution">
    <text evidence="1">The sequence shown here is derived from an EMBL/GenBank/DDBJ whole genome shotgun (WGS) entry which is preliminary data.</text>
</comment>
<dbReference type="InterPro" id="IPR011051">
    <property type="entry name" value="RmlC_Cupin_sf"/>
</dbReference>
<dbReference type="AlphaFoldDB" id="A0A1X1EY51"/>
<keyword evidence="2" id="KW-1185">Reference proteome</keyword>
<dbReference type="SUPFAM" id="SSF51182">
    <property type="entry name" value="RmlC-like cupins"/>
    <property type="match status" value="1"/>
</dbReference>
<dbReference type="Gene3D" id="2.60.120.10">
    <property type="entry name" value="Jelly Rolls"/>
    <property type="match status" value="1"/>
</dbReference>
<dbReference type="Proteomes" id="UP000193749">
    <property type="component" value="Unassembled WGS sequence"/>
</dbReference>